<dbReference type="Gene3D" id="2.20.110.10">
    <property type="entry name" value="Histone H3 K4-specific methyltransferase SET7/9 N-terminal domain"/>
    <property type="match status" value="2"/>
</dbReference>
<evidence type="ECO:0000256" key="2">
    <source>
        <dbReference type="SAM" id="Coils"/>
    </source>
</evidence>
<dbReference type="EMBL" id="LGTL01000025">
    <property type="protein sequence ID" value="KPA75350.1"/>
    <property type="molecule type" value="Genomic_DNA"/>
</dbReference>
<dbReference type="PROSITE" id="PS50020">
    <property type="entry name" value="WW_DOMAIN_2"/>
    <property type="match status" value="1"/>
</dbReference>
<feature type="region of interest" description="Disordered" evidence="3">
    <location>
        <begin position="363"/>
        <end position="411"/>
    </location>
</feature>
<feature type="compositionally biased region" description="Low complexity" evidence="3">
    <location>
        <begin position="181"/>
        <end position="193"/>
    </location>
</feature>
<keyword evidence="6" id="KW-1185">Reference proteome</keyword>
<feature type="region of interest" description="Disordered" evidence="3">
    <location>
        <begin position="224"/>
        <end position="305"/>
    </location>
</feature>
<dbReference type="PANTHER" id="PTHR43215:SF14">
    <property type="entry name" value="RADIAL SPOKE HEAD 1 HOMOLOG"/>
    <property type="match status" value="1"/>
</dbReference>
<organism evidence="5 6">
    <name type="scientific">Leptomonas pyrrhocoris</name>
    <name type="common">Firebug parasite</name>
    <dbReference type="NCBI Taxonomy" id="157538"/>
    <lineage>
        <taxon>Eukaryota</taxon>
        <taxon>Discoba</taxon>
        <taxon>Euglenozoa</taxon>
        <taxon>Kinetoplastea</taxon>
        <taxon>Metakinetoplastina</taxon>
        <taxon>Trypanosomatida</taxon>
        <taxon>Trypanosomatidae</taxon>
        <taxon>Leishmaniinae</taxon>
        <taxon>Leptomonas</taxon>
    </lineage>
</organism>
<comment type="caution">
    <text evidence="5">The sequence shown here is derived from an EMBL/GenBank/DDBJ whole genome shotgun (WGS) entry which is preliminary data.</text>
</comment>
<dbReference type="GeneID" id="26908923"/>
<dbReference type="GO" id="GO:0005829">
    <property type="term" value="C:cytosol"/>
    <property type="evidence" value="ECO:0007669"/>
    <property type="project" value="TreeGrafter"/>
</dbReference>
<reference evidence="5 6" key="1">
    <citation type="submission" date="2015-07" db="EMBL/GenBank/DDBJ databases">
        <title>High-quality genome of monoxenous trypanosomatid Leptomonas pyrrhocoris.</title>
        <authorList>
            <person name="Flegontov P."/>
            <person name="Butenko A."/>
            <person name="Firsov S."/>
            <person name="Vlcek C."/>
            <person name="Logacheva M.D."/>
            <person name="Field M."/>
            <person name="Filatov D."/>
            <person name="Flegontova O."/>
            <person name="Gerasimov E."/>
            <person name="Jackson A.P."/>
            <person name="Kelly S."/>
            <person name="Opperdoes F."/>
            <person name="O'Reilly A."/>
            <person name="Votypka J."/>
            <person name="Yurchenko V."/>
            <person name="Lukes J."/>
        </authorList>
    </citation>
    <scope>NUCLEOTIDE SEQUENCE [LARGE SCALE GENOMIC DNA]</scope>
    <source>
        <strain evidence="5">H10</strain>
    </source>
</reference>
<feature type="compositionally biased region" description="Polar residues" evidence="3">
    <location>
        <begin position="292"/>
        <end position="303"/>
    </location>
</feature>
<feature type="compositionally biased region" description="Polar residues" evidence="3">
    <location>
        <begin position="274"/>
        <end position="285"/>
    </location>
</feature>
<proteinExistence type="predicted"/>
<dbReference type="OMA" id="GPTTYVH"/>
<feature type="coiled-coil region" evidence="2">
    <location>
        <begin position="423"/>
        <end position="492"/>
    </location>
</feature>
<dbReference type="SMART" id="SM00698">
    <property type="entry name" value="MORN"/>
    <property type="match status" value="4"/>
</dbReference>
<dbReference type="RefSeq" id="XP_015653789.1">
    <property type="nucleotide sequence ID" value="XM_015807707.1"/>
</dbReference>
<evidence type="ECO:0000256" key="1">
    <source>
        <dbReference type="ARBA" id="ARBA00022737"/>
    </source>
</evidence>
<dbReference type="SUPFAM" id="SSF82185">
    <property type="entry name" value="Histone H3 K4-specific methyltransferase SET7/9 N-terminal domain"/>
    <property type="match status" value="2"/>
</dbReference>
<accession>A0A0M9FSS8</accession>
<feature type="region of interest" description="Disordered" evidence="3">
    <location>
        <begin position="761"/>
        <end position="791"/>
    </location>
</feature>
<feature type="region of interest" description="Disordered" evidence="3">
    <location>
        <begin position="555"/>
        <end position="584"/>
    </location>
</feature>
<feature type="region of interest" description="Disordered" evidence="3">
    <location>
        <begin position="834"/>
        <end position="885"/>
    </location>
</feature>
<evidence type="ECO:0000259" key="4">
    <source>
        <dbReference type="PROSITE" id="PS50020"/>
    </source>
</evidence>
<sequence length="1013" mass="106372">MPGVPAKILVGPTTYVHLRRKHRDYYAPDFLLSPELLASPDASPHVWRYTISPDHHNTVFFYNATSKTSVWVLPVVHPDGRTEELPEGEVMRAIREASPGAVGAHTEAGGRDVATAPAAQGKAEAGQPETGSGRAAVEGETVDDQNSAARNDLAGNPVATPANALPATKASESAVPPAGTAAEAPSDAPPSSSGGAGVSRERVQAAVLRAQQANPLTISIGAGESVTESSPADHSAPTTSLQRRLAAWRAKRLQSPSATVDDGSTFASSPLAVQRQSSSVTQQDGSPPPPQDANTPSPITVNTDPLLAVARSTSAPSAASVVTASIGPSPSFASAVATPQLVASASEATHPVMPASVFATVPTAPQGKSAPLTPPRKGQEASSPEQSREPTAPVRGSPDSSPALNLAAQQRKAQEAELARVAALLHREKLAAMEQERAALECRRRAVAVEQQEAEERARMMAVRVAAERNRVEAEERLAEERRRQQRRLEASAAADARVGEVNQHVVKHRQMEEEAEATVAESFSYAARIAAQLAAAAPRPEEITSALLKERDALPIPSESAGARRSPTLCEQPARRGRQNAPAEAPALRALSHNIQAAAAHTGSASNKLMSGTPAPPVPVPVPMRTHEHICYGVPFVYDGEVVDYKPARAFVSSPQALLSVKSKSRAGALGNNEMLASASAPEVPVLLTLKREGQGTQYYDASRQHFFTGEWHDDKRAGAGVLSLPNSAVQGRWLNDQLTGSAVVQTRHAKANLVVAGASSNTPSTALSREKSEGVAAVTSQRAKESPSPHVALNGNAVVELDTNALFVGFLRDGRVGAPYVLQLGEGDYVEWLGPPTTTPPPTRNSATPGRAATGGRQRQLAVSPPARKSGAPSLSAPRGRTVAGSGECRVRFRNGDTYVGHVRGFRLHGTGYYRFAADGQSYTGAFQRGLPHGAGLMIFANGDLYKGQFRNGLFDGVGAYSCKAGRYVYEGGWVDGSMTGAGTLSYANGDVWEGMFKDNVRVSGAYTAVA</sequence>
<dbReference type="PANTHER" id="PTHR43215">
    <property type="entry name" value="RADIAL SPOKE HEAD 1 HOMOLOG"/>
    <property type="match status" value="1"/>
</dbReference>
<dbReference type="OrthoDB" id="270720at2759"/>
<dbReference type="Proteomes" id="UP000037923">
    <property type="component" value="Unassembled WGS sequence"/>
</dbReference>
<feature type="domain" description="WW" evidence="4">
    <location>
        <begin position="41"/>
        <end position="76"/>
    </location>
</feature>
<feature type="compositionally biased region" description="Polar residues" evidence="3">
    <location>
        <begin position="226"/>
        <end position="242"/>
    </location>
</feature>
<feature type="region of interest" description="Disordered" evidence="3">
    <location>
        <begin position="117"/>
        <end position="201"/>
    </location>
</feature>
<evidence type="ECO:0000313" key="5">
    <source>
        <dbReference type="EMBL" id="KPA75350.1"/>
    </source>
</evidence>
<evidence type="ECO:0000313" key="6">
    <source>
        <dbReference type="Proteomes" id="UP000037923"/>
    </source>
</evidence>
<evidence type="ECO:0000256" key="3">
    <source>
        <dbReference type="SAM" id="MobiDB-lite"/>
    </source>
</evidence>
<protein>
    <recommendedName>
        <fullName evidence="4">WW domain-containing protein</fullName>
    </recommendedName>
</protein>
<keyword evidence="2" id="KW-0175">Coiled coil</keyword>
<gene>
    <name evidence="5" type="ORF">ABB37_08639</name>
</gene>
<dbReference type="AlphaFoldDB" id="A0A0M9FSS8"/>
<dbReference type="VEuPathDB" id="TriTrypDB:LpyrH10_25_1370"/>
<dbReference type="Pfam" id="PF02493">
    <property type="entry name" value="MORN"/>
    <property type="match status" value="4"/>
</dbReference>
<name>A0A0M9FSS8_LEPPY</name>
<dbReference type="InterPro" id="IPR001202">
    <property type="entry name" value="WW_dom"/>
</dbReference>
<keyword evidence="1" id="KW-0677">Repeat</keyword>
<dbReference type="InterPro" id="IPR003409">
    <property type="entry name" value="MORN"/>
</dbReference>